<dbReference type="Pfam" id="PF00805">
    <property type="entry name" value="Pentapeptide"/>
    <property type="match status" value="3"/>
</dbReference>
<protein>
    <submittedName>
        <fullName evidence="1">Pentapeptide repeat-containing protein</fullName>
    </submittedName>
</protein>
<dbReference type="InterPro" id="IPR001646">
    <property type="entry name" value="5peptide_repeat"/>
</dbReference>
<evidence type="ECO:0000313" key="1">
    <source>
        <dbReference type="EMBL" id="MBE9040005.1"/>
    </source>
</evidence>
<accession>A0A928VYH3</accession>
<proteinExistence type="predicted"/>
<gene>
    <name evidence="1" type="ORF">IQ235_04260</name>
</gene>
<name>A0A928VYH3_9CYAN</name>
<dbReference type="PANTHER" id="PTHR14136:SF17">
    <property type="entry name" value="BTB_POZ DOMAIN-CONTAINING PROTEIN KCTD9"/>
    <property type="match status" value="1"/>
</dbReference>
<organism evidence="1 2">
    <name type="scientific">Zarconia navalis LEGE 11467</name>
    <dbReference type="NCBI Taxonomy" id="1828826"/>
    <lineage>
        <taxon>Bacteria</taxon>
        <taxon>Bacillati</taxon>
        <taxon>Cyanobacteriota</taxon>
        <taxon>Cyanophyceae</taxon>
        <taxon>Oscillatoriophycideae</taxon>
        <taxon>Oscillatoriales</taxon>
        <taxon>Oscillatoriales incertae sedis</taxon>
        <taxon>Zarconia</taxon>
        <taxon>Zarconia navalis</taxon>
    </lineage>
</organism>
<dbReference type="Gene3D" id="2.160.20.80">
    <property type="entry name" value="E3 ubiquitin-protein ligase SopA"/>
    <property type="match status" value="1"/>
</dbReference>
<dbReference type="AlphaFoldDB" id="A0A928VYH3"/>
<reference evidence="1" key="1">
    <citation type="submission" date="2020-10" db="EMBL/GenBank/DDBJ databases">
        <authorList>
            <person name="Castelo-Branco R."/>
            <person name="Eusebio N."/>
            <person name="Adriana R."/>
            <person name="Vieira A."/>
            <person name="Brugerolle De Fraissinette N."/>
            <person name="Rezende De Castro R."/>
            <person name="Schneider M.P."/>
            <person name="Vasconcelos V."/>
            <person name="Leao P.N."/>
        </authorList>
    </citation>
    <scope>NUCLEOTIDE SEQUENCE</scope>
    <source>
        <strain evidence="1">LEGE 11467</strain>
    </source>
</reference>
<sequence length="668" mass="75430">MTRDFFQSDRTQPNSVDRAQIQMASKIAQEAISDWLLKIVKLESPSRVITEFNRIFIEGALECTPTIADSLRAIVINDCEEDFVNTIKRCCYILLNNWHRDERATTDLIQCLKSAKTNEKLLSLDKIESLESLKCWILNFLESPAYREIEVFASPKIQSPASQGIKSKEQKEPWVNRYRSYLLVSQSLDTNKSHAERDLANKLSKQLRNQFKFDLAMYTARYDSSTYHSKTLSNPTQLGEKTISLIKQVVSQHNLFQSSDRARIWLDRMMSLSYEEFKQSFQDYLIISLSAEPSISILQDKLSQQLEVLYENHDRDDLSQELVSITCKRTIEYFTTEDARNPSFLFLLLASAGHPLTLSVLLIKILMLCRSARKHLELCIAKLIQHYESAEEEECRWLINFLDVFDLVFTIYTENVRYDLVKINDGNHKLQSDENLENYRLFCRSQGAKLANRNLSGANLSSLDLRHAELQRGNLPKANLTKSNLHAANLHGANLQKANLQNAHLSSADLSGANLSGANLSHTDLRGANLSGANLMGADLSHADLDRALLRDAQLDRALLRHVSLCYANLSRANLTQVDLTHAQLDRVNLSYTNLSHAFLRHTNLSNAYLRGAKLTGANLYQTNLSGAKVQGAQFGGNSGLSVENKQVMVSRGAIFGTPPIPKKTVVS</sequence>
<dbReference type="Proteomes" id="UP000621799">
    <property type="component" value="Unassembled WGS sequence"/>
</dbReference>
<keyword evidence="2" id="KW-1185">Reference proteome</keyword>
<dbReference type="RefSeq" id="WP_264320262.1">
    <property type="nucleotide sequence ID" value="NZ_JADEXN010000047.1"/>
</dbReference>
<evidence type="ECO:0000313" key="2">
    <source>
        <dbReference type="Proteomes" id="UP000621799"/>
    </source>
</evidence>
<dbReference type="EMBL" id="JADEXN010000047">
    <property type="protein sequence ID" value="MBE9040005.1"/>
    <property type="molecule type" value="Genomic_DNA"/>
</dbReference>
<dbReference type="PANTHER" id="PTHR14136">
    <property type="entry name" value="BTB_POZ DOMAIN-CONTAINING PROTEIN KCTD9"/>
    <property type="match status" value="1"/>
</dbReference>
<dbReference type="InterPro" id="IPR051082">
    <property type="entry name" value="Pentapeptide-BTB/POZ_domain"/>
</dbReference>
<dbReference type="SUPFAM" id="SSF141571">
    <property type="entry name" value="Pentapeptide repeat-like"/>
    <property type="match status" value="1"/>
</dbReference>
<comment type="caution">
    <text evidence="1">The sequence shown here is derived from an EMBL/GenBank/DDBJ whole genome shotgun (WGS) entry which is preliminary data.</text>
</comment>